<evidence type="ECO:0000259" key="3">
    <source>
        <dbReference type="Pfam" id="PF00725"/>
    </source>
</evidence>
<dbReference type="NCBIfam" id="NF006124">
    <property type="entry name" value="PRK08268.1"/>
    <property type="match status" value="1"/>
</dbReference>
<dbReference type="InterPro" id="IPR036291">
    <property type="entry name" value="NAD(P)-bd_dom_sf"/>
</dbReference>
<dbReference type="RefSeq" id="WP_096779577.1">
    <property type="nucleotide sequence ID" value="NZ_CP012621.1"/>
</dbReference>
<dbReference type="EMBL" id="CP012621">
    <property type="protein sequence ID" value="ATG74587.1"/>
    <property type="molecule type" value="Genomic_DNA"/>
</dbReference>
<dbReference type="Pfam" id="PF02737">
    <property type="entry name" value="3HCDH_N"/>
    <property type="match status" value="1"/>
</dbReference>
<dbReference type="FunFam" id="3.40.50.720:FF:000009">
    <property type="entry name" value="Fatty oxidation complex, alpha subunit"/>
    <property type="match status" value="1"/>
</dbReference>
<dbReference type="InterPro" id="IPR006108">
    <property type="entry name" value="3HC_DH_C"/>
</dbReference>
<keyword evidence="2" id="KW-0520">NAD</keyword>
<sequence>MSNRINIQQVAVIGAGTMGLGIAQVAAQAGHEVRLYDAHPAQTARALDDFASRLADRVARGKLSEQDAAALRARLTPAASLNELADADLVIEAIVERLDIKQQLFAELEGICGERCILASNTSSISITAIGAALARPERLAGLHFFNPAPVMKLVEVISGLATAAAVRDTLLALARDWGKVAVHASSTPGFIVNRIARPYYGETLRALQEGVAEPQVLDALMRSAGFPMGACELTDLIGQDVNFAVSASVYRAFFDEPRYRPSLVQQALVEAGRLGRKSGRGFYRYQGGQPEVPALPSPAGRAPERVIVRGDWSGLRGVEALLARYPGTIERENGAPALLIDGVCVELTNGQSAALRHPGRAAMALDWVEDYEQAPCLALGVSACCTPEQVAAVTGFFQALGKQVLLLSDHPGLLVLRTLATLVNEAAEACLHGVASPEDIDLAMRYGVNYPKGPVAWGAEIGYRRLLALLEQLHALYGEDKYRPSLTLRHWAAMEEAHD</sequence>
<dbReference type="InterPro" id="IPR041040">
    <property type="entry name" value="3HCDH_RFF"/>
</dbReference>
<evidence type="ECO:0000259" key="5">
    <source>
        <dbReference type="Pfam" id="PF18321"/>
    </source>
</evidence>
<protein>
    <recommendedName>
        <fullName evidence="8">3-hydroxyacyl-CoA dehydrogenase</fullName>
    </recommendedName>
</protein>
<dbReference type="SUPFAM" id="SSF48179">
    <property type="entry name" value="6-phosphogluconate dehydrogenase C-terminal domain-like"/>
    <property type="match status" value="2"/>
</dbReference>
<dbReference type="InterPro" id="IPR008927">
    <property type="entry name" value="6-PGluconate_DH-like_C_sf"/>
</dbReference>
<dbReference type="GO" id="GO:0008691">
    <property type="term" value="F:3-hydroxybutyryl-CoA dehydrogenase activity"/>
    <property type="evidence" value="ECO:0007669"/>
    <property type="project" value="TreeGrafter"/>
</dbReference>
<dbReference type="Gene3D" id="3.40.50.720">
    <property type="entry name" value="NAD(P)-binding Rossmann-like Domain"/>
    <property type="match status" value="1"/>
</dbReference>
<dbReference type="KEGG" id="zdf:AN401_12600"/>
<name>A0A291HQZ0_9GAMM</name>
<feature type="domain" description="3-hydroxyacyl-CoA dehydrogenase C-terminal" evidence="3">
    <location>
        <begin position="415"/>
        <end position="493"/>
    </location>
</feature>
<evidence type="ECO:0000313" key="7">
    <source>
        <dbReference type="Proteomes" id="UP000217763"/>
    </source>
</evidence>
<dbReference type="Gene3D" id="1.10.1040.50">
    <property type="match status" value="1"/>
</dbReference>
<dbReference type="InterPro" id="IPR006176">
    <property type="entry name" value="3-OHacyl-CoA_DH_NAD-bd"/>
</dbReference>
<dbReference type="PANTHER" id="PTHR48075">
    <property type="entry name" value="3-HYDROXYACYL-COA DEHYDROGENASE FAMILY PROTEIN"/>
    <property type="match status" value="1"/>
</dbReference>
<evidence type="ECO:0000313" key="6">
    <source>
        <dbReference type="EMBL" id="ATG74587.1"/>
    </source>
</evidence>
<feature type="domain" description="3-hydroxybutyryl-CoA dehydrogenase reduced Rossmann-fold" evidence="5">
    <location>
        <begin position="346"/>
        <end position="412"/>
    </location>
</feature>
<feature type="domain" description="3-hydroxyacyl-CoA dehydrogenase NAD binding" evidence="4">
    <location>
        <begin position="9"/>
        <end position="185"/>
    </location>
</feature>
<dbReference type="GO" id="GO:0070403">
    <property type="term" value="F:NAD+ binding"/>
    <property type="evidence" value="ECO:0007669"/>
    <property type="project" value="InterPro"/>
</dbReference>
<evidence type="ECO:0000256" key="1">
    <source>
        <dbReference type="ARBA" id="ARBA00023002"/>
    </source>
</evidence>
<reference evidence="7" key="1">
    <citation type="submission" date="2015-09" db="EMBL/GenBank/DDBJ databases">
        <authorList>
            <person name="Shao Z."/>
            <person name="Wang L."/>
        </authorList>
    </citation>
    <scope>NUCLEOTIDE SEQUENCE [LARGE SCALE GENOMIC DNA]</scope>
    <source>
        <strain evidence="7">F13-1</strain>
    </source>
</reference>
<dbReference type="PANTHER" id="PTHR48075:SF5">
    <property type="entry name" value="3-HYDROXYBUTYRYL-COA DEHYDROGENASE"/>
    <property type="match status" value="1"/>
</dbReference>
<proteinExistence type="predicted"/>
<evidence type="ECO:0000259" key="4">
    <source>
        <dbReference type="Pfam" id="PF02737"/>
    </source>
</evidence>
<organism evidence="6 7">
    <name type="scientific">Zobellella denitrificans</name>
    <dbReference type="NCBI Taxonomy" id="347534"/>
    <lineage>
        <taxon>Bacteria</taxon>
        <taxon>Pseudomonadati</taxon>
        <taxon>Pseudomonadota</taxon>
        <taxon>Gammaproteobacteria</taxon>
        <taxon>Aeromonadales</taxon>
        <taxon>Aeromonadaceae</taxon>
        <taxon>Zobellella</taxon>
    </lineage>
</organism>
<keyword evidence="7" id="KW-1185">Reference proteome</keyword>
<accession>A0A291HQZ0</accession>
<keyword evidence="1" id="KW-0560">Oxidoreductase</keyword>
<evidence type="ECO:0008006" key="8">
    <source>
        <dbReference type="Google" id="ProtNLM"/>
    </source>
</evidence>
<dbReference type="AlphaFoldDB" id="A0A291HQZ0"/>
<dbReference type="Pfam" id="PF00725">
    <property type="entry name" value="3HCDH"/>
    <property type="match status" value="2"/>
</dbReference>
<dbReference type="SUPFAM" id="SSF51735">
    <property type="entry name" value="NAD(P)-binding Rossmann-fold domains"/>
    <property type="match status" value="1"/>
</dbReference>
<evidence type="ECO:0000256" key="2">
    <source>
        <dbReference type="ARBA" id="ARBA00023027"/>
    </source>
</evidence>
<gene>
    <name evidence="6" type="ORF">AN401_12600</name>
</gene>
<dbReference type="Pfam" id="PF18321">
    <property type="entry name" value="3HCDH_RFF"/>
    <property type="match status" value="1"/>
</dbReference>
<feature type="domain" description="3-hydroxyacyl-CoA dehydrogenase C-terminal" evidence="3">
    <location>
        <begin position="190"/>
        <end position="286"/>
    </location>
</feature>
<dbReference type="GO" id="GO:0006635">
    <property type="term" value="P:fatty acid beta-oxidation"/>
    <property type="evidence" value="ECO:0007669"/>
    <property type="project" value="TreeGrafter"/>
</dbReference>
<dbReference type="Proteomes" id="UP000217763">
    <property type="component" value="Chromosome"/>
</dbReference>